<dbReference type="RefSeq" id="WP_344808231.1">
    <property type="nucleotide sequence ID" value="NZ_BAABAB010000036.1"/>
</dbReference>
<evidence type="ECO:0000256" key="1">
    <source>
        <dbReference type="SAM" id="MobiDB-lite"/>
    </source>
</evidence>
<reference evidence="3" key="1">
    <citation type="journal article" date="2019" name="Int. J. Syst. Evol. Microbiol.">
        <title>The Global Catalogue of Microorganisms (GCM) 10K type strain sequencing project: providing services to taxonomists for standard genome sequencing and annotation.</title>
        <authorList>
            <consortium name="The Broad Institute Genomics Platform"/>
            <consortium name="The Broad Institute Genome Sequencing Center for Infectious Disease"/>
            <person name="Wu L."/>
            <person name="Ma J."/>
        </authorList>
    </citation>
    <scope>NUCLEOTIDE SEQUENCE [LARGE SCALE GENOMIC DNA]</scope>
    <source>
        <strain evidence="3">JCM 16929</strain>
    </source>
</reference>
<evidence type="ECO:0000313" key="3">
    <source>
        <dbReference type="Proteomes" id="UP001501490"/>
    </source>
</evidence>
<comment type="caution">
    <text evidence="2">The sequence shown here is derived from an EMBL/GenBank/DDBJ whole genome shotgun (WGS) entry which is preliminary data.</text>
</comment>
<protein>
    <submittedName>
        <fullName evidence="2">Uncharacterized protein</fullName>
    </submittedName>
</protein>
<gene>
    <name evidence="2" type="ORF">GCM10022236_41800</name>
</gene>
<feature type="compositionally biased region" description="Low complexity" evidence="1">
    <location>
        <begin position="40"/>
        <end position="51"/>
    </location>
</feature>
<sequence length="136" mass="14863">MLPVDHPAKQDGDAIAGLHQVLLDEPDYRPPLSVREQLRQQRIQQHQSQYRPPQPGARSGPTTARPAPFRAIRLPGNPHASAAAFVHDVSYPAAALREALLAVAFELRTANLIAAANSQRGLDREVEKLLGDNDPD</sequence>
<accession>A0ABP7AKK9</accession>
<keyword evidence="3" id="KW-1185">Reference proteome</keyword>
<proteinExistence type="predicted"/>
<dbReference type="Proteomes" id="UP001501490">
    <property type="component" value="Unassembled WGS sequence"/>
</dbReference>
<organism evidence="2 3">
    <name type="scientific">Microlunatus ginsengisoli</name>
    <dbReference type="NCBI Taxonomy" id="363863"/>
    <lineage>
        <taxon>Bacteria</taxon>
        <taxon>Bacillati</taxon>
        <taxon>Actinomycetota</taxon>
        <taxon>Actinomycetes</taxon>
        <taxon>Propionibacteriales</taxon>
        <taxon>Propionibacteriaceae</taxon>
        <taxon>Microlunatus</taxon>
    </lineage>
</organism>
<dbReference type="EMBL" id="BAABAB010000036">
    <property type="protein sequence ID" value="GAA3634844.1"/>
    <property type="molecule type" value="Genomic_DNA"/>
</dbReference>
<name>A0ABP7AKK9_9ACTN</name>
<evidence type="ECO:0000313" key="2">
    <source>
        <dbReference type="EMBL" id="GAA3634844.1"/>
    </source>
</evidence>
<feature type="region of interest" description="Disordered" evidence="1">
    <location>
        <begin position="37"/>
        <end position="73"/>
    </location>
</feature>